<dbReference type="PANTHER" id="PTHR10584:SF166">
    <property type="entry name" value="RIBOKINASE"/>
    <property type="match status" value="1"/>
</dbReference>
<evidence type="ECO:0000313" key="15">
    <source>
        <dbReference type="Proteomes" id="UP000198748"/>
    </source>
</evidence>
<evidence type="ECO:0000256" key="11">
    <source>
        <dbReference type="ARBA" id="ARBA00023277"/>
    </source>
</evidence>
<dbReference type="InterPro" id="IPR011877">
    <property type="entry name" value="Ribokinase"/>
</dbReference>
<keyword evidence="8 12" id="KW-0067">ATP-binding</keyword>
<comment type="subcellular location">
    <subcellularLocation>
        <location evidence="12">Cytoplasm</location>
    </subcellularLocation>
</comment>
<keyword evidence="6 12" id="KW-0547">Nucleotide-binding</keyword>
<dbReference type="HAMAP" id="MF_01987">
    <property type="entry name" value="Ribokinase"/>
    <property type="match status" value="1"/>
</dbReference>
<feature type="binding site" evidence="12">
    <location>
        <begin position="40"/>
        <end position="44"/>
    </location>
    <ligand>
        <name>substrate</name>
    </ligand>
</feature>
<evidence type="ECO:0000256" key="3">
    <source>
        <dbReference type="ARBA" id="ARBA00016943"/>
    </source>
</evidence>
<dbReference type="PROSITE" id="PS00584">
    <property type="entry name" value="PFKB_KINASES_2"/>
    <property type="match status" value="1"/>
</dbReference>
<feature type="binding site" evidence="12">
    <location>
        <position position="281"/>
    </location>
    <ligand>
        <name>K(+)</name>
        <dbReference type="ChEBI" id="CHEBI:29103"/>
    </ligand>
</feature>
<feature type="binding site" evidence="12">
    <location>
        <position position="251"/>
    </location>
    <ligand>
        <name>substrate</name>
    </ligand>
</feature>
<evidence type="ECO:0000256" key="7">
    <source>
        <dbReference type="ARBA" id="ARBA00022777"/>
    </source>
</evidence>
<dbReference type="InterPro" id="IPR029056">
    <property type="entry name" value="Ribokinase-like"/>
</dbReference>
<keyword evidence="15" id="KW-1185">Reference proteome</keyword>
<dbReference type="UniPathway" id="UPA00916">
    <property type="reaction ID" value="UER00889"/>
</dbReference>
<keyword evidence="7 12" id="KW-0418">Kinase</keyword>
<dbReference type="NCBIfam" id="TIGR02152">
    <property type="entry name" value="D_ribokin_bact"/>
    <property type="match status" value="1"/>
</dbReference>
<dbReference type="InterPro" id="IPR011611">
    <property type="entry name" value="PfkB_dom"/>
</dbReference>
<feature type="binding site" evidence="12">
    <location>
        <position position="245"/>
    </location>
    <ligand>
        <name>K(+)</name>
        <dbReference type="ChEBI" id="CHEBI:29103"/>
    </ligand>
</feature>
<comment type="similarity">
    <text evidence="12">Belongs to the carbohydrate kinase PfkB family. Ribokinase subfamily.</text>
</comment>
<dbReference type="GO" id="GO:0005524">
    <property type="term" value="F:ATP binding"/>
    <property type="evidence" value="ECO:0007669"/>
    <property type="project" value="UniProtKB-UniRule"/>
</dbReference>
<proteinExistence type="inferred from homology"/>
<comment type="subunit">
    <text evidence="12">Homodimer.</text>
</comment>
<comment type="caution">
    <text evidence="12">Lacks conserved residue(s) required for the propagation of feature annotation.</text>
</comment>
<feature type="binding site" evidence="12">
    <location>
        <position position="247"/>
    </location>
    <ligand>
        <name>K(+)</name>
        <dbReference type="ChEBI" id="CHEBI:29103"/>
    </ligand>
</feature>
<dbReference type="GO" id="GO:0019303">
    <property type="term" value="P:D-ribose catabolic process"/>
    <property type="evidence" value="ECO:0007669"/>
    <property type="project" value="UniProtKB-UniRule"/>
</dbReference>
<comment type="cofactor">
    <cofactor evidence="12">
        <name>Mg(2+)</name>
        <dbReference type="ChEBI" id="CHEBI:18420"/>
    </cofactor>
    <text evidence="12">Requires a divalent cation, most likely magnesium in vivo, as an electrophilic catalyst to aid phosphoryl group transfer. It is the chelate of the metal and the nucleotide that is the actual substrate.</text>
</comment>
<feature type="binding site" evidence="12">
    <location>
        <position position="284"/>
    </location>
    <ligand>
        <name>K(+)</name>
        <dbReference type="ChEBI" id="CHEBI:29103"/>
    </ligand>
</feature>
<keyword evidence="10 12" id="KW-0630">Potassium</keyword>
<evidence type="ECO:0000256" key="8">
    <source>
        <dbReference type="ARBA" id="ARBA00022840"/>
    </source>
</evidence>
<keyword evidence="4 12" id="KW-0808">Transferase</keyword>
<dbReference type="NCBIfam" id="NF008353">
    <property type="entry name" value="PRK11142.1"/>
    <property type="match status" value="1"/>
</dbReference>
<dbReference type="SUPFAM" id="SSF53613">
    <property type="entry name" value="Ribokinase-like"/>
    <property type="match status" value="1"/>
</dbReference>
<feature type="active site" description="Proton acceptor" evidence="12">
    <location>
        <position position="251"/>
    </location>
</feature>
<dbReference type="RefSeq" id="WP_090156333.1">
    <property type="nucleotide sequence ID" value="NZ_FNAN01000019.1"/>
</dbReference>
<sequence>MKQKVLIIGSSNTDMVVKTAHFPKPGETVLGGTFLMNPGGKGANQAVAAARLGADVRFVAKTGNDIFGKQAREGFEKERIDTAFMTESADLSSGVALITVNAQGQNEIVVASGANMDLHPGDIPDNAFENVELALFQLEIPGETVLWALGQCAQKKIRAILNPAPGMPLDAQFLHGLYLITPNETETELITGITVESEETLQQAARYLSDRGVQNVVITLGSKGIYLASEAFTGIIPAMVVEAVDSTAAGDVFNGALLKALADGETLEEACRFASRAAAISVTRMGAQSSAPYQHELDSF</sequence>
<organism evidence="14 15">
    <name type="scientific">Dyadobacter soli</name>
    <dbReference type="NCBI Taxonomy" id="659014"/>
    <lineage>
        <taxon>Bacteria</taxon>
        <taxon>Pseudomonadati</taxon>
        <taxon>Bacteroidota</taxon>
        <taxon>Cytophagia</taxon>
        <taxon>Cytophagales</taxon>
        <taxon>Spirosomataceae</taxon>
        <taxon>Dyadobacter</taxon>
    </lineage>
</organism>
<feature type="binding site" evidence="12">
    <location>
        <begin position="250"/>
        <end position="251"/>
    </location>
    <ligand>
        <name>ATP</name>
        <dbReference type="ChEBI" id="CHEBI:30616"/>
    </ligand>
</feature>
<dbReference type="GO" id="GO:0005829">
    <property type="term" value="C:cytosol"/>
    <property type="evidence" value="ECO:0007669"/>
    <property type="project" value="TreeGrafter"/>
</dbReference>
<evidence type="ECO:0000259" key="13">
    <source>
        <dbReference type="Pfam" id="PF00294"/>
    </source>
</evidence>
<feature type="binding site" evidence="12">
    <location>
        <position position="139"/>
    </location>
    <ligand>
        <name>substrate</name>
    </ligand>
</feature>
<gene>
    <name evidence="12" type="primary">rbsK</name>
    <name evidence="14" type="ORF">SAMN04487996_119143</name>
</gene>
<evidence type="ECO:0000256" key="2">
    <source>
        <dbReference type="ARBA" id="ARBA00012035"/>
    </source>
</evidence>
<keyword evidence="5 12" id="KW-0479">Metal-binding</keyword>
<dbReference type="EC" id="2.7.1.15" evidence="2 12"/>
<evidence type="ECO:0000256" key="9">
    <source>
        <dbReference type="ARBA" id="ARBA00022842"/>
    </source>
</evidence>
<dbReference type="Pfam" id="PF00294">
    <property type="entry name" value="PfkB"/>
    <property type="match status" value="1"/>
</dbReference>
<dbReference type="Gene3D" id="3.40.1190.20">
    <property type="match status" value="1"/>
</dbReference>
<dbReference type="EMBL" id="FNAN01000019">
    <property type="protein sequence ID" value="SDG52339.1"/>
    <property type="molecule type" value="Genomic_DNA"/>
</dbReference>
<accession>A0A1G7UYY3</accession>
<feature type="binding site" evidence="12">
    <location>
        <position position="290"/>
    </location>
    <ligand>
        <name>K(+)</name>
        <dbReference type="ChEBI" id="CHEBI:29103"/>
    </ligand>
</feature>
<comment type="catalytic activity">
    <reaction evidence="12">
        <text>D-ribose + ATP = D-ribose 5-phosphate + ADP + H(+)</text>
        <dbReference type="Rhea" id="RHEA:13697"/>
        <dbReference type="ChEBI" id="CHEBI:15378"/>
        <dbReference type="ChEBI" id="CHEBI:30616"/>
        <dbReference type="ChEBI" id="CHEBI:47013"/>
        <dbReference type="ChEBI" id="CHEBI:78346"/>
        <dbReference type="ChEBI" id="CHEBI:456216"/>
        <dbReference type="EC" id="2.7.1.15"/>
    </reaction>
</comment>
<evidence type="ECO:0000256" key="4">
    <source>
        <dbReference type="ARBA" id="ARBA00022679"/>
    </source>
</evidence>
<evidence type="ECO:0000256" key="12">
    <source>
        <dbReference type="HAMAP-Rule" id="MF_01987"/>
    </source>
</evidence>
<dbReference type="AlphaFoldDB" id="A0A1G7UYY3"/>
<dbReference type="InterPro" id="IPR002139">
    <property type="entry name" value="Ribo/fructo_kinase"/>
</dbReference>
<feature type="binding site" evidence="12">
    <location>
        <begin position="12"/>
        <end position="14"/>
    </location>
    <ligand>
        <name>substrate</name>
    </ligand>
</feature>
<evidence type="ECO:0000256" key="10">
    <source>
        <dbReference type="ARBA" id="ARBA00022958"/>
    </source>
</evidence>
<dbReference type="Proteomes" id="UP000198748">
    <property type="component" value="Unassembled WGS sequence"/>
</dbReference>
<dbReference type="GO" id="GO:0046872">
    <property type="term" value="F:metal ion binding"/>
    <property type="evidence" value="ECO:0007669"/>
    <property type="project" value="UniProtKB-KW"/>
</dbReference>
<keyword evidence="11 12" id="KW-0119">Carbohydrate metabolism</keyword>
<dbReference type="STRING" id="659014.SAMN04487996_119143"/>
<feature type="binding site" evidence="12">
    <location>
        <position position="286"/>
    </location>
    <ligand>
        <name>K(+)</name>
        <dbReference type="ChEBI" id="CHEBI:29103"/>
    </ligand>
</feature>
<feature type="domain" description="Carbohydrate kinase PfkB" evidence="13">
    <location>
        <begin position="3"/>
        <end position="292"/>
    </location>
</feature>
<dbReference type="PANTHER" id="PTHR10584">
    <property type="entry name" value="SUGAR KINASE"/>
    <property type="match status" value="1"/>
</dbReference>
<comment type="pathway">
    <text evidence="12">Carbohydrate metabolism; D-ribose degradation; D-ribose 5-phosphate from beta-D-ribopyranose: step 2/2.</text>
</comment>
<evidence type="ECO:0000313" key="14">
    <source>
        <dbReference type="EMBL" id="SDG52339.1"/>
    </source>
</evidence>
<comment type="function">
    <text evidence="12">Catalyzes the phosphorylation of ribose at O-5 in a reaction requiring ATP and magnesium. The resulting D-ribose-5-phosphate can then be used either for sythesis of nucleotides, histidine, and tryptophan, or as a component of the pentose phosphate pathway.</text>
</comment>
<reference evidence="15" key="1">
    <citation type="submission" date="2016-10" db="EMBL/GenBank/DDBJ databases">
        <authorList>
            <person name="Varghese N."/>
            <person name="Submissions S."/>
        </authorList>
    </citation>
    <scope>NUCLEOTIDE SEQUENCE [LARGE SCALE GENOMIC DNA]</scope>
    <source>
        <strain evidence="15">DSM 25329</strain>
    </source>
</reference>
<name>A0A1G7UYY3_9BACT</name>
<evidence type="ECO:0000256" key="1">
    <source>
        <dbReference type="ARBA" id="ARBA00005380"/>
    </source>
</evidence>
<feature type="binding site" evidence="12">
    <location>
        <begin position="219"/>
        <end position="224"/>
    </location>
    <ligand>
        <name>ATP</name>
        <dbReference type="ChEBI" id="CHEBI:30616"/>
    </ligand>
</feature>
<dbReference type="InterPro" id="IPR002173">
    <property type="entry name" value="Carboh/pur_kinase_PfkB_CS"/>
</dbReference>
<keyword evidence="9 12" id="KW-0460">Magnesium</keyword>
<feature type="binding site" evidence="12">
    <location>
        <position position="183"/>
    </location>
    <ligand>
        <name>ATP</name>
        <dbReference type="ChEBI" id="CHEBI:30616"/>
    </ligand>
</feature>
<dbReference type="GO" id="GO:0004747">
    <property type="term" value="F:ribokinase activity"/>
    <property type="evidence" value="ECO:0007669"/>
    <property type="project" value="UniProtKB-UniRule"/>
</dbReference>
<protein>
    <recommendedName>
        <fullName evidence="3 12">Ribokinase</fullName>
        <shortName evidence="12">RK</shortName>
        <ecNumber evidence="2 12">2.7.1.15</ecNumber>
    </recommendedName>
</protein>
<comment type="similarity">
    <text evidence="1">Belongs to the carbohydrate kinase pfkB family.</text>
</comment>
<dbReference type="OrthoDB" id="9775849at2"/>
<comment type="activity regulation">
    <text evidence="12">Activated by a monovalent cation that binds near, but not in, the active site. The most likely occupant of the site in vivo is potassium. Ion binding induces a conformational change that may alter substrate affinity.</text>
</comment>
<dbReference type="CDD" id="cd01174">
    <property type="entry name" value="ribokinase"/>
    <property type="match status" value="1"/>
</dbReference>
<dbReference type="PRINTS" id="PR00990">
    <property type="entry name" value="RIBOKINASE"/>
</dbReference>
<keyword evidence="12" id="KW-0963">Cytoplasm</keyword>
<evidence type="ECO:0000256" key="6">
    <source>
        <dbReference type="ARBA" id="ARBA00022741"/>
    </source>
</evidence>
<evidence type="ECO:0000256" key="5">
    <source>
        <dbReference type="ARBA" id="ARBA00022723"/>
    </source>
</evidence>